<dbReference type="SMART" id="SM00388">
    <property type="entry name" value="HisKA"/>
    <property type="match status" value="1"/>
</dbReference>
<dbReference type="SMART" id="SM00448">
    <property type="entry name" value="REC"/>
    <property type="match status" value="1"/>
</dbReference>
<dbReference type="EMBL" id="WBUI01000021">
    <property type="protein sequence ID" value="KAB2930373.1"/>
    <property type="molecule type" value="Genomic_DNA"/>
</dbReference>
<dbReference type="InterPro" id="IPR036890">
    <property type="entry name" value="HATPase_C_sf"/>
</dbReference>
<dbReference type="PANTHER" id="PTHR43047">
    <property type="entry name" value="TWO-COMPONENT HISTIDINE PROTEIN KINASE"/>
    <property type="match status" value="1"/>
</dbReference>
<proteinExistence type="predicted"/>
<evidence type="ECO:0000256" key="6">
    <source>
        <dbReference type="PROSITE-ProRule" id="PRU00169"/>
    </source>
</evidence>
<evidence type="ECO:0000256" key="4">
    <source>
        <dbReference type="ARBA" id="ARBA00022679"/>
    </source>
</evidence>
<accession>A0A833LXQ1</accession>
<dbReference type="InterPro" id="IPR011006">
    <property type="entry name" value="CheY-like_superfamily"/>
</dbReference>
<comment type="catalytic activity">
    <reaction evidence="1">
        <text>ATP + protein L-histidine = ADP + protein N-phospho-L-histidine.</text>
        <dbReference type="EC" id="2.7.13.3"/>
    </reaction>
</comment>
<evidence type="ECO:0000259" key="8">
    <source>
        <dbReference type="PROSITE" id="PS50110"/>
    </source>
</evidence>
<organism evidence="9 10">
    <name type="scientific">Leptonema illini</name>
    <dbReference type="NCBI Taxonomy" id="183"/>
    <lineage>
        <taxon>Bacteria</taxon>
        <taxon>Pseudomonadati</taxon>
        <taxon>Spirochaetota</taxon>
        <taxon>Spirochaetia</taxon>
        <taxon>Leptospirales</taxon>
        <taxon>Leptospiraceae</taxon>
        <taxon>Leptonema</taxon>
    </lineage>
</organism>
<dbReference type="InterPro" id="IPR005467">
    <property type="entry name" value="His_kinase_dom"/>
</dbReference>
<dbReference type="Proteomes" id="UP000460298">
    <property type="component" value="Unassembled WGS sequence"/>
</dbReference>
<reference evidence="9 10" key="1">
    <citation type="submission" date="2019-10" db="EMBL/GenBank/DDBJ databases">
        <title>Extracellular Electron Transfer in a Candidatus Methanoperedens spp. Enrichment Culture.</title>
        <authorList>
            <person name="Berger S."/>
            <person name="Rangel Shaw D."/>
            <person name="Berben T."/>
            <person name="In 'T Zandt M."/>
            <person name="Frank J."/>
            <person name="Reimann J."/>
            <person name="Jetten M.S.M."/>
            <person name="Welte C.U."/>
        </authorList>
    </citation>
    <scope>NUCLEOTIDE SEQUENCE [LARGE SCALE GENOMIC DNA]</scope>
    <source>
        <strain evidence="9">SB12</strain>
    </source>
</reference>
<sequence length="493" mass="55776">MKPQRSSYIKQETEDAVRFRIDEVLNGPEDFDILAEYRALAEAYRTLNRKLYRTLFISDLYQSERLQPPEKAGPPVNEAATEDMQQLVERLKTVDADLASQAERQLIRYRKLQNRLNKLIAISDRFQGLLHQSNKNKDAFISNLSHELRNPLGTVLGIVDLLQDSSLNADQQKLVDVLAQTGNNLMRIVDEVLDLSRVESGHMEVERIRFPLHDHLVALVEQFRHHRFRRDVELNLIIDDDVPTVISSDSYRIGQILSNLLSNALKFTEQGSITLHVRKLGSDALRFDVIDTGTGIEQDRIDRLFERFVQEDGTIARLYGGSGLGLNIVRELVRLFRGTVSVESEKGKGSTFTVVLPVSFEATEQKKPEVQGRRRILIVEDTPEQRWLIERFLTGEPYDLTIVESGAEAVTASEKESFDLILLDLQIPGMDGFATFTELQAQIPGPLPPVIALTGRTSDEDRRRTASAGFAAHITKPFTKEALIDVIQRYCGA</sequence>
<dbReference type="InterPro" id="IPR003594">
    <property type="entry name" value="HATPase_dom"/>
</dbReference>
<dbReference type="InterPro" id="IPR004358">
    <property type="entry name" value="Sig_transdc_His_kin-like_C"/>
</dbReference>
<protein>
    <recommendedName>
        <fullName evidence="2">histidine kinase</fullName>
        <ecNumber evidence="2">2.7.13.3</ecNumber>
    </recommendedName>
</protein>
<dbReference type="CDD" id="cd00082">
    <property type="entry name" value="HisKA"/>
    <property type="match status" value="1"/>
</dbReference>
<dbReference type="CDD" id="cd17546">
    <property type="entry name" value="REC_hyHK_CKI1_RcsC-like"/>
    <property type="match status" value="1"/>
</dbReference>
<dbReference type="PROSITE" id="PS50110">
    <property type="entry name" value="RESPONSE_REGULATORY"/>
    <property type="match status" value="1"/>
</dbReference>
<dbReference type="InterPro" id="IPR001789">
    <property type="entry name" value="Sig_transdc_resp-reg_receiver"/>
</dbReference>
<name>A0A833LXQ1_9LEPT</name>
<dbReference type="PRINTS" id="PR00344">
    <property type="entry name" value="BCTRLSENSOR"/>
</dbReference>
<dbReference type="Pfam" id="PF00512">
    <property type="entry name" value="HisKA"/>
    <property type="match status" value="1"/>
</dbReference>
<dbReference type="GO" id="GO:0000155">
    <property type="term" value="F:phosphorelay sensor kinase activity"/>
    <property type="evidence" value="ECO:0007669"/>
    <property type="project" value="InterPro"/>
</dbReference>
<evidence type="ECO:0000256" key="3">
    <source>
        <dbReference type="ARBA" id="ARBA00022553"/>
    </source>
</evidence>
<evidence type="ECO:0000256" key="1">
    <source>
        <dbReference type="ARBA" id="ARBA00000085"/>
    </source>
</evidence>
<keyword evidence="5" id="KW-0418">Kinase</keyword>
<evidence type="ECO:0000259" key="7">
    <source>
        <dbReference type="PROSITE" id="PS50109"/>
    </source>
</evidence>
<dbReference type="PROSITE" id="PS50109">
    <property type="entry name" value="HIS_KIN"/>
    <property type="match status" value="1"/>
</dbReference>
<comment type="caution">
    <text evidence="9">The sequence shown here is derived from an EMBL/GenBank/DDBJ whole genome shotgun (WGS) entry which is preliminary data.</text>
</comment>
<dbReference type="SUPFAM" id="SSF55874">
    <property type="entry name" value="ATPase domain of HSP90 chaperone/DNA topoisomerase II/histidine kinase"/>
    <property type="match status" value="1"/>
</dbReference>
<dbReference type="SUPFAM" id="SSF52172">
    <property type="entry name" value="CheY-like"/>
    <property type="match status" value="1"/>
</dbReference>
<dbReference type="Gene3D" id="3.30.565.10">
    <property type="entry name" value="Histidine kinase-like ATPase, C-terminal domain"/>
    <property type="match status" value="1"/>
</dbReference>
<evidence type="ECO:0000256" key="5">
    <source>
        <dbReference type="ARBA" id="ARBA00022777"/>
    </source>
</evidence>
<gene>
    <name evidence="9" type="ORF">F9K24_17060</name>
</gene>
<dbReference type="InterPro" id="IPR036097">
    <property type="entry name" value="HisK_dim/P_sf"/>
</dbReference>
<keyword evidence="4" id="KW-0808">Transferase</keyword>
<feature type="modified residue" description="4-aspartylphosphate" evidence="6">
    <location>
        <position position="424"/>
    </location>
</feature>
<dbReference type="CDD" id="cd16922">
    <property type="entry name" value="HATPase_EvgS-ArcB-TorS-like"/>
    <property type="match status" value="1"/>
</dbReference>
<dbReference type="FunFam" id="3.30.565.10:FF:000010">
    <property type="entry name" value="Sensor histidine kinase RcsC"/>
    <property type="match status" value="1"/>
</dbReference>
<dbReference type="Pfam" id="PF00072">
    <property type="entry name" value="Response_reg"/>
    <property type="match status" value="1"/>
</dbReference>
<dbReference type="Gene3D" id="3.40.50.2300">
    <property type="match status" value="1"/>
</dbReference>
<dbReference type="Gene3D" id="1.10.287.130">
    <property type="match status" value="1"/>
</dbReference>
<evidence type="ECO:0000313" key="9">
    <source>
        <dbReference type="EMBL" id="KAB2930373.1"/>
    </source>
</evidence>
<feature type="domain" description="Response regulatory" evidence="8">
    <location>
        <begin position="375"/>
        <end position="491"/>
    </location>
</feature>
<dbReference type="InterPro" id="IPR003661">
    <property type="entry name" value="HisK_dim/P_dom"/>
</dbReference>
<keyword evidence="3 6" id="KW-0597">Phosphoprotein</keyword>
<dbReference type="EC" id="2.7.13.3" evidence="2"/>
<evidence type="ECO:0000256" key="2">
    <source>
        <dbReference type="ARBA" id="ARBA00012438"/>
    </source>
</evidence>
<dbReference type="SUPFAM" id="SSF47384">
    <property type="entry name" value="Homodimeric domain of signal transducing histidine kinase"/>
    <property type="match status" value="1"/>
</dbReference>
<dbReference type="SMART" id="SM00387">
    <property type="entry name" value="HATPase_c"/>
    <property type="match status" value="1"/>
</dbReference>
<dbReference type="Pfam" id="PF02518">
    <property type="entry name" value="HATPase_c"/>
    <property type="match status" value="1"/>
</dbReference>
<dbReference type="AlphaFoldDB" id="A0A833LXQ1"/>
<feature type="domain" description="Histidine kinase" evidence="7">
    <location>
        <begin position="143"/>
        <end position="360"/>
    </location>
</feature>
<evidence type="ECO:0000313" key="10">
    <source>
        <dbReference type="Proteomes" id="UP000460298"/>
    </source>
</evidence>